<reference evidence="1" key="1">
    <citation type="submission" date="2015-04" db="UniProtKB">
        <authorList>
            <consortium name="EnsemblPlants"/>
        </authorList>
    </citation>
    <scope>IDENTIFICATION</scope>
</reference>
<name>A0A0E0M6G4_ORYPU</name>
<dbReference type="Proteomes" id="UP000026962">
    <property type="component" value="Chromosome 10"/>
</dbReference>
<accession>A0A0E0M6G4</accession>
<dbReference type="AlphaFoldDB" id="A0A0E0M6G4"/>
<dbReference type="Gramene" id="OPUNC10G04960.1">
    <property type="protein sequence ID" value="OPUNC10G04960.1"/>
    <property type="gene ID" value="OPUNC10G04960"/>
</dbReference>
<proteinExistence type="predicted"/>
<protein>
    <recommendedName>
        <fullName evidence="3">Legume lectin domain-containing protein</fullName>
    </recommendedName>
</protein>
<keyword evidence="2" id="KW-1185">Reference proteome</keyword>
<evidence type="ECO:0000313" key="1">
    <source>
        <dbReference type="EnsemblPlants" id="OPUNC10G04960.1"/>
    </source>
</evidence>
<evidence type="ECO:0008006" key="3">
    <source>
        <dbReference type="Google" id="ProtNLM"/>
    </source>
</evidence>
<sequence length="59" mass="6489">MSQVGSAPALWIGLGSRASLEINIEFRHMDDSYLMKFPGKVFLTLEANCFKSHISADTG</sequence>
<reference evidence="1" key="2">
    <citation type="submission" date="2018-05" db="EMBL/GenBank/DDBJ databases">
        <title>OpunRS2 (Oryza punctata Reference Sequence Version 2).</title>
        <authorList>
            <person name="Zhang J."/>
            <person name="Kudrna D."/>
            <person name="Lee S."/>
            <person name="Talag J."/>
            <person name="Welchert J."/>
            <person name="Wing R.A."/>
        </authorList>
    </citation>
    <scope>NUCLEOTIDE SEQUENCE [LARGE SCALE GENOMIC DNA]</scope>
</reference>
<dbReference type="HOGENOM" id="CLU_2964962_0_0_1"/>
<dbReference type="EnsemblPlants" id="OPUNC10G04960.1">
    <property type="protein sequence ID" value="OPUNC10G04960.1"/>
    <property type="gene ID" value="OPUNC10G04960"/>
</dbReference>
<evidence type="ECO:0000313" key="2">
    <source>
        <dbReference type="Proteomes" id="UP000026962"/>
    </source>
</evidence>
<organism evidence="1">
    <name type="scientific">Oryza punctata</name>
    <name type="common">Red rice</name>
    <dbReference type="NCBI Taxonomy" id="4537"/>
    <lineage>
        <taxon>Eukaryota</taxon>
        <taxon>Viridiplantae</taxon>
        <taxon>Streptophyta</taxon>
        <taxon>Embryophyta</taxon>
        <taxon>Tracheophyta</taxon>
        <taxon>Spermatophyta</taxon>
        <taxon>Magnoliopsida</taxon>
        <taxon>Liliopsida</taxon>
        <taxon>Poales</taxon>
        <taxon>Poaceae</taxon>
        <taxon>BOP clade</taxon>
        <taxon>Oryzoideae</taxon>
        <taxon>Oryzeae</taxon>
        <taxon>Oryzinae</taxon>
        <taxon>Oryza</taxon>
    </lineage>
</organism>